<evidence type="ECO:0000313" key="6">
    <source>
        <dbReference type="EMBL" id="MDH5830406.1"/>
    </source>
</evidence>
<keyword evidence="3" id="KW-0378">Hydrolase</keyword>
<dbReference type="Proteomes" id="UP001156831">
    <property type="component" value="Unassembled WGS sequence"/>
</dbReference>
<dbReference type="Gene3D" id="2.40.128.130">
    <property type="entry name" value="Autotransporter beta-domain"/>
    <property type="match status" value="1"/>
</dbReference>
<evidence type="ECO:0000256" key="2">
    <source>
        <dbReference type="ARBA" id="ARBA00022729"/>
    </source>
</evidence>
<sequence>MPPRIHRSRPATGLLAAALALAASTPALADDTFSRTVFFGDSLTDAGYFRPLLVQQNPQAAILGRFTTNPGLVWAEWLADYYGSDARPAVDPSLACGPTFCQPALTGGDNYAAGGAMVSADRIGPPFGFTPSMSTQLNYYLGSTGGRADPDALYTVWGGANDLFAIAANPAQAQQIIGAAVTAQVGIVGALQGAGARYVLVPNIPDLGITPSFRAQGAAAAAQGTALATAYNDALYGGLEASGLRVIPLDTFTFLREVVDDPAMYGFANVTGTACQPQITAQSITCNPGTYASPGADQTYLFADGVHPSSAAHRAIADLALGMLEGPRQMAVLPRSTAMTGRGRAERIGAQVSAPIQDGRRWFADLRGDFQRYGHGDQYDGAGPALTAGLAWGSGQLTYGGFAGYGRQANDWGRRRGDWDQSEATLGGFVGWQSENGAWLGAQLSYSQLDIDTQRQVPIGPALRVHRGDTDGSNLTAALHAGWRMGEGALRHGPVLGVVAQRIEIDGFAEIDPASSSSLAFPDQDFNSLVGSVGWQVDYTINPHLAPYARLTVDREFEDGAAEAFATSQSTGLAYGVPGLDYDDTWSTLTLGARTSLFGLDANLGVSLNAGEKGGKQTTAFATLGAGF</sequence>
<dbReference type="EMBL" id="JARXRN010000021">
    <property type="protein sequence ID" value="MDH5830406.1"/>
    <property type="molecule type" value="Genomic_DNA"/>
</dbReference>
<evidence type="ECO:0000259" key="5">
    <source>
        <dbReference type="PROSITE" id="PS51208"/>
    </source>
</evidence>
<feature type="domain" description="Autotransporter" evidence="5">
    <location>
        <begin position="355"/>
        <end position="628"/>
    </location>
</feature>
<dbReference type="SUPFAM" id="SSF103515">
    <property type="entry name" value="Autotransporter"/>
    <property type="match status" value="1"/>
</dbReference>
<dbReference type="CDD" id="cd01847">
    <property type="entry name" value="Triacylglycerol_lipase_like"/>
    <property type="match status" value="1"/>
</dbReference>
<evidence type="ECO:0000313" key="7">
    <source>
        <dbReference type="Proteomes" id="UP001156831"/>
    </source>
</evidence>
<dbReference type="InterPro" id="IPR005546">
    <property type="entry name" value="Autotransporte_beta"/>
</dbReference>
<dbReference type="Pfam" id="PF03797">
    <property type="entry name" value="Autotransporter"/>
    <property type="match status" value="1"/>
</dbReference>
<dbReference type="NCBIfam" id="TIGR01414">
    <property type="entry name" value="autotrans_barl"/>
    <property type="match status" value="1"/>
</dbReference>
<dbReference type="RefSeq" id="WP_280601056.1">
    <property type="nucleotide sequence ID" value="NZ_JARXRN010000021.1"/>
</dbReference>
<dbReference type="InterPro" id="IPR001087">
    <property type="entry name" value="GDSL"/>
</dbReference>
<comment type="caution">
    <text evidence="6">The sequence shown here is derived from an EMBL/GenBank/DDBJ whole genome shotgun (WGS) entry which is preliminary data.</text>
</comment>
<dbReference type="InterPro" id="IPR006315">
    <property type="entry name" value="OM_autotransptr_brl_dom"/>
</dbReference>
<dbReference type="PIRSF" id="PIRSF037375">
    <property type="entry name" value="Autotrns_EstA"/>
    <property type="match status" value="1"/>
</dbReference>
<dbReference type="PANTHER" id="PTHR45648">
    <property type="entry name" value="GDSL LIPASE/ACYLHYDROLASE FAMILY PROTEIN (AFU_ORTHOLOGUE AFUA_4G14700)"/>
    <property type="match status" value="1"/>
</dbReference>
<feature type="signal peptide" evidence="4">
    <location>
        <begin position="1"/>
        <end position="29"/>
    </location>
</feature>
<dbReference type="Pfam" id="PF00657">
    <property type="entry name" value="Lipase_GDSL"/>
    <property type="match status" value="1"/>
</dbReference>
<name>A0ABT6JK53_9GAMM</name>
<feature type="chain" id="PRO_5047020204" evidence="4">
    <location>
        <begin position="30"/>
        <end position="628"/>
    </location>
</feature>
<dbReference type="PROSITE" id="PS51208">
    <property type="entry name" value="AUTOTRANSPORTER"/>
    <property type="match status" value="1"/>
</dbReference>
<dbReference type="Gene3D" id="3.40.50.1110">
    <property type="entry name" value="SGNH hydrolase"/>
    <property type="match status" value="1"/>
</dbReference>
<dbReference type="InterPro" id="IPR036514">
    <property type="entry name" value="SGNH_hydro_sf"/>
</dbReference>
<dbReference type="InterPro" id="IPR036709">
    <property type="entry name" value="Autotransporte_beta_dom_sf"/>
</dbReference>
<evidence type="ECO:0000256" key="1">
    <source>
        <dbReference type="ARBA" id="ARBA00008668"/>
    </source>
</evidence>
<accession>A0ABT6JK53</accession>
<dbReference type="InterPro" id="IPR017186">
    <property type="entry name" value="Lipase_autotranspt_EstA"/>
</dbReference>
<comment type="similarity">
    <text evidence="1">Belongs to the 'GDSL' lipolytic enzyme family.</text>
</comment>
<dbReference type="SUPFAM" id="SSF52266">
    <property type="entry name" value="SGNH hydrolase"/>
    <property type="match status" value="1"/>
</dbReference>
<reference evidence="6 7" key="1">
    <citation type="submission" date="2023-04" db="EMBL/GenBank/DDBJ databases">
        <title>Luteimonas sp. M1R5S18.</title>
        <authorList>
            <person name="Sun J.-Q."/>
        </authorList>
    </citation>
    <scope>NUCLEOTIDE SEQUENCE [LARGE SCALE GENOMIC DNA]</scope>
    <source>
        <strain evidence="6 7">M1R5S18</strain>
    </source>
</reference>
<dbReference type="InterPro" id="IPR051058">
    <property type="entry name" value="GDSL_Est/Lipase"/>
</dbReference>
<protein>
    <submittedName>
        <fullName evidence="6">Autotransporter domain-containing protein</fullName>
    </submittedName>
</protein>
<gene>
    <name evidence="6" type="ORF">QFW80_07735</name>
</gene>
<organism evidence="6 7">
    <name type="scientific">Luteimonas rhizosphaericola</name>
    <dbReference type="NCBI Taxonomy" id="3042024"/>
    <lineage>
        <taxon>Bacteria</taxon>
        <taxon>Pseudomonadati</taxon>
        <taxon>Pseudomonadota</taxon>
        <taxon>Gammaproteobacteria</taxon>
        <taxon>Lysobacterales</taxon>
        <taxon>Lysobacteraceae</taxon>
        <taxon>Luteimonas</taxon>
    </lineage>
</organism>
<keyword evidence="2 4" id="KW-0732">Signal</keyword>
<dbReference type="SMART" id="SM00869">
    <property type="entry name" value="Autotransporter"/>
    <property type="match status" value="1"/>
</dbReference>
<evidence type="ECO:0000256" key="4">
    <source>
        <dbReference type="SAM" id="SignalP"/>
    </source>
</evidence>
<evidence type="ECO:0000256" key="3">
    <source>
        <dbReference type="ARBA" id="ARBA00022801"/>
    </source>
</evidence>
<proteinExistence type="inferred from homology"/>
<keyword evidence="7" id="KW-1185">Reference proteome</keyword>
<dbReference type="PANTHER" id="PTHR45648:SF22">
    <property type="entry name" value="GDSL LIPASE_ACYLHYDROLASE FAMILY PROTEIN (AFU_ORTHOLOGUE AFUA_4G14700)"/>
    <property type="match status" value="1"/>
</dbReference>